<reference evidence="1 2" key="1">
    <citation type="submission" date="2022-01" db="EMBL/GenBank/DDBJ databases">
        <authorList>
            <person name="Xiong W."/>
            <person name="Schranz E."/>
        </authorList>
    </citation>
    <scope>NUCLEOTIDE SEQUENCE [LARGE SCALE GENOMIC DNA]</scope>
</reference>
<gene>
    <name evidence="1" type="ORF">LVIROSA_LOCUS35523</name>
</gene>
<proteinExistence type="predicted"/>
<comment type="caution">
    <text evidence="1">The sequence shown here is derived from an EMBL/GenBank/DDBJ whole genome shotgun (WGS) entry which is preliminary data.</text>
</comment>
<dbReference type="EMBL" id="CAKMRJ010005634">
    <property type="protein sequence ID" value="CAH1450083.1"/>
    <property type="molecule type" value="Genomic_DNA"/>
</dbReference>
<sequence>MAFSNAPSPLSSPAPPSANAVDVAMIVKRRHLLCIRRGEIRRPTALRSCGGSGLDRYLPSLCLDADAPFQDGKATLAAVDVDPSSAAVGCCATAAVAHLSRNS</sequence>
<dbReference type="AlphaFoldDB" id="A0AAU9PIB6"/>
<accession>A0AAU9PIB6</accession>
<organism evidence="1 2">
    <name type="scientific">Lactuca virosa</name>
    <dbReference type="NCBI Taxonomy" id="75947"/>
    <lineage>
        <taxon>Eukaryota</taxon>
        <taxon>Viridiplantae</taxon>
        <taxon>Streptophyta</taxon>
        <taxon>Embryophyta</taxon>
        <taxon>Tracheophyta</taxon>
        <taxon>Spermatophyta</taxon>
        <taxon>Magnoliopsida</taxon>
        <taxon>eudicotyledons</taxon>
        <taxon>Gunneridae</taxon>
        <taxon>Pentapetalae</taxon>
        <taxon>asterids</taxon>
        <taxon>campanulids</taxon>
        <taxon>Asterales</taxon>
        <taxon>Asteraceae</taxon>
        <taxon>Cichorioideae</taxon>
        <taxon>Cichorieae</taxon>
        <taxon>Lactucinae</taxon>
        <taxon>Lactuca</taxon>
    </lineage>
</organism>
<name>A0AAU9PIB6_9ASTR</name>
<evidence type="ECO:0000313" key="2">
    <source>
        <dbReference type="Proteomes" id="UP001157418"/>
    </source>
</evidence>
<evidence type="ECO:0000313" key="1">
    <source>
        <dbReference type="EMBL" id="CAH1450083.1"/>
    </source>
</evidence>
<protein>
    <submittedName>
        <fullName evidence="1">Uncharacterized protein</fullName>
    </submittedName>
</protein>
<dbReference type="Proteomes" id="UP001157418">
    <property type="component" value="Unassembled WGS sequence"/>
</dbReference>
<keyword evidence="2" id="KW-1185">Reference proteome</keyword>